<dbReference type="Proteomes" id="UP001151752">
    <property type="component" value="Chromosome 1"/>
</dbReference>
<gene>
    <name evidence="1" type="ORF">OIU74_013405</name>
</gene>
<dbReference type="InterPro" id="IPR034904">
    <property type="entry name" value="FSCA_dom_sf"/>
</dbReference>
<reference evidence="1" key="2">
    <citation type="journal article" date="2023" name="Int. J. Mol. Sci.">
        <title>De Novo Assembly and Annotation of 11 Diverse Shrub Willow (Salix) Genomes Reveals Novel Gene Organization in Sex-Linked Regions.</title>
        <authorList>
            <person name="Hyden B."/>
            <person name="Feng K."/>
            <person name="Yates T.B."/>
            <person name="Jawdy S."/>
            <person name="Cereghino C."/>
            <person name="Smart L.B."/>
            <person name="Muchero W."/>
        </authorList>
    </citation>
    <scope>NUCLEOTIDE SEQUENCE</scope>
    <source>
        <tissue evidence="1">Shoot tip</tissue>
    </source>
</reference>
<evidence type="ECO:0000313" key="1">
    <source>
        <dbReference type="EMBL" id="KAJ6702246.1"/>
    </source>
</evidence>
<organism evidence="1 2">
    <name type="scientific">Salix koriyanagi</name>
    <dbReference type="NCBI Taxonomy" id="2511006"/>
    <lineage>
        <taxon>Eukaryota</taxon>
        <taxon>Viridiplantae</taxon>
        <taxon>Streptophyta</taxon>
        <taxon>Embryophyta</taxon>
        <taxon>Tracheophyta</taxon>
        <taxon>Spermatophyta</taxon>
        <taxon>Magnoliopsida</taxon>
        <taxon>eudicotyledons</taxon>
        <taxon>Gunneridae</taxon>
        <taxon>Pentapetalae</taxon>
        <taxon>rosids</taxon>
        <taxon>fabids</taxon>
        <taxon>Malpighiales</taxon>
        <taxon>Salicaceae</taxon>
        <taxon>Saliceae</taxon>
        <taxon>Salix</taxon>
    </lineage>
</organism>
<dbReference type="PANTHER" id="PTHR36018">
    <property type="entry name" value="OS09G0481800 PROTEIN"/>
    <property type="match status" value="1"/>
</dbReference>
<dbReference type="PANTHER" id="PTHR36018:SF1">
    <property type="entry name" value="OS09G0481800 PROTEIN"/>
    <property type="match status" value="1"/>
</dbReference>
<reference evidence="1" key="1">
    <citation type="submission" date="2022-11" db="EMBL/GenBank/DDBJ databases">
        <authorList>
            <person name="Hyden B.L."/>
            <person name="Feng K."/>
            <person name="Yates T."/>
            <person name="Jawdy S."/>
            <person name="Smart L.B."/>
            <person name="Muchero W."/>
        </authorList>
    </citation>
    <scope>NUCLEOTIDE SEQUENCE</scope>
    <source>
        <tissue evidence="1">Shoot tip</tissue>
    </source>
</reference>
<keyword evidence="2" id="KW-1185">Reference proteome</keyword>
<evidence type="ECO:0000313" key="2">
    <source>
        <dbReference type="Proteomes" id="UP001151752"/>
    </source>
</evidence>
<name>A0A9Q0Q9D0_9ROSI</name>
<sequence length="173" mass="19497">MSTEVVSLRCHFYHVPERTSLLRSPCTYNVHANFRSDHPVRIARRGMAAPKLLMLPRVQRPNRKPSPLTTITAAAAGVPLPPLDLTEENVKQVLVDARAEFGQIFDTSVGITGQVELADLDGPFVVISLKGRFWHERSMVLARIGNYLKQRIPEILEVDIEDEKQLDDSPENF</sequence>
<proteinExistence type="predicted"/>
<dbReference type="AlphaFoldDB" id="A0A9Q0Q9D0"/>
<accession>A0A9Q0Q9D0</accession>
<dbReference type="Gene3D" id="3.30.300.130">
    <property type="entry name" value="Fe-S cluster assembly (FSCA)"/>
    <property type="match status" value="1"/>
</dbReference>
<comment type="caution">
    <text evidence="1">The sequence shown here is derived from an EMBL/GenBank/DDBJ whole genome shotgun (WGS) entry which is preliminary data.</text>
</comment>
<dbReference type="EMBL" id="JAPFFM010000016">
    <property type="protein sequence ID" value="KAJ6702246.1"/>
    <property type="molecule type" value="Genomic_DNA"/>
</dbReference>
<dbReference type="SUPFAM" id="SSF117916">
    <property type="entry name" value="Fe-S cluster assembly (FSCA) domain-like"/>
    <property type="match status" value="1"/>
</dbReference>
<protein>
    <submittedName>
        <fullName evidence="1">Uncharacterized protein</fullName>
    </submittedName>
</protein>